<dbReference type="PANTHER" id="PTHR30457:SF12">
    <property type="entry name" value="5'_3'-NUCLEOTIDASE SURE"/>
    <property type="match status" value="1"/>
</dbReference>
<dbReference type="GO" id="GO:0005737">
    <property type="term" value="C:cytoplasm"/>
    <property type="evidence" value="ECO:0007669"/>
    <property type="project" value="UniProtKB-SubCell"/>
</dbReference>
<feature type="binding site" evidence="7">
    <location>
        <position position="39"/>
    </location>
    <ligand>
        <name>a divalent metal cation</name>
        <dbReference type="ChEBI" id="CHEBI:60240"/>
    </ligand>
</feature>
<dbReference type="AlphaFoldDB" id="A0A7C9F537"/>
<comment type="similarity">
    <text evidence="2 7">Belongs to the SurE nucleotidase family.</text>
</comment>
<evidence type="ECO:0000256" key="6">
    <source>
        <dbReference type="ARBA" id="ARBA00022801"/>
    </source>
</evidence>
<evidence type="ECO:0000313" key="9">
    <source>
        <dbReference type="EMBL" id="MPR35745.1"/>
    </source>
</evidence>
<organism evidence="9 10">
    <name type="scientific">Salmonirosea aquatica</name>
    <dbReference type="NCBI Taxonomy" id="2654236"/>
    <lineage>
        <taxon>Bacteria</taxon>
        <taxon>Pseudomonadati</taxon>
        <taxon>Bacteroidota</taxon>
        <taxon>Cytophagia</taxon>
        <taxon>Cytophagales</taxon>
        <taxon>Spirosomataceae</taxon>
        <taxon>Salmonirosea</taxon>
    </lineage>
</organism>
<dbReference type="Gene3D" id="3.40.1210.10">
    <property type="entry name" value="Survival protein SurE-like phosphatase/nucleotidase"/>
    <property type="match status" value="1"/>
</dbReference>
<comment type="catalytic activity">
    <reaction evidence="1 7">
        <text>a ribonucleoside 5'-phosphate + H2O = a ribonucleoside + phosphate</text>
        <dbReference type="Rhea" id="RHEA:12484"/>
        <dbReference type="ChEBI" id="CHEBI:15377"/>
        <dbReference type="ChEBI" id="CHEBI:18254"/>
        <dbReference type="ChEBI" id="CHEBI:43474"/>
        <dbReference type="ChEBI" id="CHEBI:58043"/>
        <dbReference type="EC" id="3.1.3.5"/>
    </reaction>
</comment>
<dbReference type="GO" id="GO:0000166">
    <property type="term" value="F:nucleotide binding"/>
    <property type="evidence" value="ECO:0007669"/>
    <property type="project" value="UniProtKB-KW"/>
</dbReference>
<sequence length="245" mass="26832">MRILIANDDGIYSPGIAALAKVAARFGEVRVVAPDVEQSSMGHAITASRPLSYKKSPIVFEGIEAYRVNGTPADCVALGTHLWSKTDVVLSGINMGPNLGNSMWHSGTLAAAKQGVLLGIKGIAFSTFADKTDPDFDHLEPFVEEALGLLIHEADFGLYNVNLPREPQGMKWTRQSVRLYDGKIEPGMDPMGRKHYWFTVTPLEAAEEGTDRWAVENNYVSITPLRLDLTNEAELAKHRVKAPTN</sequence>
<evidence type="ECO:0000256" key="7">
    <source>
        <dbReference type="HAMAP-Rule" id="MF_00060"/>
    </source>
</evidence>
<dbReference type="EC" id="3.1.3.5" evidence="7"/>
<evidence type="ECO:0000256" key="4">
    <source>
        <dbReference type="ARBA" id="ARBA00022723"/>
    </source>
</evidence>
<keyword evidence="10" id="KW-1185">Reference proteome</keyword>
<dbReference type="PANTHER" id="PTHR30457">
    <property type="entry name" value="5'-NUCLEOTIDASE SURE"/>
    <property type="match status" value="1"/>
</dbReference>
<dbReference type="RefSeq" id="WP_152763063.1">
    <property type="nucleotide sequence ID" value="NZ_WHLY01000002.1"/>
</dbReference>
<evidence type="ECO:0000256" key="2">
    <source>
        <dbReference type="ARBA" id="ARBA00011062"/>
    </source>
</evidence>
<dbReference type="NCBIfam" id="TIGR00087">
    <property type="entry name" value="surE"/>
    <property type="match status" value="1"/>
</dbReference>
<accession>A0A7C9F537</accession>
<reference evidence="9 10" key="1">
    <citation type="submission" date="2019-10" db="EMBL/GenBank/DDBJ databases">
        <title>Draft Genome Sequence of Cytophagaceae sp. SJW1-29.</title>
        <authorList>
            <person name="Choi A."/>
        </authorList>
    </citation>
    <scope>NUCLEOTIDE SEQUENCE [LARGE SCALE GENOMIC DNA]</scope>
    <source>
        <strain evidence="9 10">SJW1-29</strain>
    </source>
</reference>
<feature type="binding site" evidence="7">
    <location>
        <position position="94"/>
    </location>
    <ligand>
        <name>a divalent metal cation</name>
        <dbReference type="ChEBI" id="CHEBI:60240"/>
    </ligand>
</feature>
<evidence type="ECO:0000313" key="10">
    <source>
        <dbReference type="Proteomes" id="UP000479293"/>
    </source>
</evidence>
<dbReference type="GO" id="GO:0046872">
    <property type="term" value="F:metal ion binding"/>
    <property type="evidence" value="ECO:0007669"/>
    <property type="project" value="UniProtKB-UniRule"/>
</dbReference>
<dbReference type="SUPFAM" id="SSF64167">
    <property type="entry name" value="SurE-like"/>
    <property type="match status" value="1"/>
</dbReference>
<evidence type="ECO:0000256" key="3">
    <source>
        <dbReference type="ARBA" id="ARBA00022490"/>
    </source>
</evidence>
<dbReference type="Pfam" id="PF01975">
    <property type="entry name" value="SurE"/>
    <property type="match status" value="1"/>
</dbReference>
<evidence type="ECO:0000256" key="1">
    <source>
        <dbReference type="ARBA" id="ARBA00000815"/>
    </source>
</evidence>
<dbReference type="HAMAP" id="MF_00060">
    <property type="entry name" value="SurE"/>
    <property type="match status" value="1"/>
</dbReference>
<dbReference type="GO" id="GO:0004309">
    <property type="term" value="F:exopolyphosphatase activity"/>
    <property type="evidence" value="ECO:0007669"/>
    <property type="project" value="TreeGrafter"/>
</dbReference>
<proteinExistence type="inferred from homology"/>
<feature type="binding site" evidence="7">
    <location>
        <position position="8"/>
    </location>
    <ligand>
        <name>a divalent metal cation</name>
        <dbReference type="ChEBI" id="CHEBI:60240"/>
    </ligand>
</feature>
<evidence type="ECO:0000256" key="5">
    <source>
        <dbReference type="ARBA" id="ARBA00022741"/>
    </source>
</evidence>
<keyword evidence="4 7" id="KW-0479">Metal-binding</keyword>
<dbReference type="InterPro" id="IPR030048">
    <property type="entry name" value="SurE"/>
</dbReference>
<comment type="caution">
    <text evidence="9">The sequence shown here is derived from an EMBL/GenBank/DDBJ whole genome shotgun (WGS) entry which is preliminary data.</text>
</comment>
<keyword evidence="5 7" id="KW-0547">Nucleotide-binding</keyword>
<dbReference type="EMBL" id="WHLY01000002">
    <property type="protein sequence ID" value="MPR35745.1"/>
    <property type="molecule type" value="Genomic_DNA"/>
</dbReference>
<dbReference type="GO" id="GO:0008253">
    <property type="term" value="F:5'-nucleotidase activity"/>
    <property type="evidence" value="ECO:0007669"/>
    <property type="project" value="UniProtKB-UniRule"/>
</dbReference>
<keyword evidence="6 7" id="KW-0378">Hydrolase</keyword>
<feature type="domain" description="Survival protein SurE-like phosphatase/nucleotidase" evidence="8">
    <location>
        <begin position="3"/>
        <end position="180"/>
    </location>
</feature>
<protein>
    <recommendedName>
        <fullName evidence="7">5'-nucleotidase SurE</fullName>
        <ecNumber evidence="7">3.1.3.5</ecNumber>
    </recommendedName>
    <alternativeName>
        <fullName evidence="7">Nucleoside 5'-monophosphate phosphohydrolase</fullName>
    </alternativeName>
</protein>
<comment type="cofactor">
    <cofactor evidence="7">
        <name>a divalent metal cation</name>
        <dbReference type="ChEBI" id="CHEBI:60240"/>
    </cofactor>
    <text evidence="7">Binds 1 divalent metal cation per subunit.</text>
</comment>
<name>A0A7C9F537_9BACT</name>
<dbReference type="Proteomes" id="UP000479293">
    <property type="component" value="Unassembled WGS sequence"/>
</dbReference>
<keyword evidence="3 7" id="KW-0963">Cytoplasm</keyword>
<evidence type="ECO:0000259" key="8">
    <source>
        <dbReference type="Pfam" id="PF01975"/>
    </source>
</evidence>
<comment type="function">
    <text evidence="7">Nucleotidase that shows phosphatase activity on nucleoside 5'-monophosphates.</text>
</comment>
<feature type="binding site" evidence="7">
    <location>
        <position position="9"/>
    </location>
    <ligand>
        <name>a divalent metal cation</name>
        <dbReference type="ChEBI" id="CHEBI:60240"/>
    </ligand>
</feature>
<dbReference type="InterPro" id="IPR036523">
    <property type="entry name" value="SurE-like_sf"/>
</dbReference>
<dbReference type="GO" id="GO:0008254">
    <property type="term" value="F:3'-nucleotidase activity"/>
    <property type="evidence" value="ECO:0007669"/>
    <property type="project" value="TreeGrafter"/>
</dbReference>
<gene>
    <name evidence="7 9" type="primary">surE</name>
    <name evidence="9" type="ORF">GBK04_20915</name>
</gene>
<dbReference type="InterPro" id="IPR002828">
    <property type="entry name" value="SurE-like_Pase/nucleotidase"/>
</dbReference>
<comment type="subcellular location">
    <subcellularLocation>
        <location evidence="7">Cytoplasm</location>
    </subcellularLocation>
</comment>